<accession>A0AAN5LFN5</accession>
<gene>
    <name evidence="1" type="ORF">I8Y21_006082</name>
</gene>
<dbReference type="EMBL" id="DACSEO010000164">
    <property type="protein sequence ID" value="HAT1685241.1"/>
    <property type="molecule type" value="Genomic_DNA"/>
</dbReference>
<dbReference type="Proteomes" id="UP000856143">
    <property type="component" value="Unassembled WGS sequence"/>
</dbReference>
<proteinExistence type="predicted"/>
<reference evidence="1" key="2">
    <citation type="submission" date="2020-11" db="EMBL/GenBank/DDBJ databases">
        <authorList>
            <consortium name="NCBI Pathogen Detection Project"/>
        </authorList>
    </citation>
    <scope>NUCLEOTIDE SEQUENCE</scope>
    <source>
        <strain evidence="1">R404</strain>
    </source>
</reference>
<feature type="non-terminal residue" evidence="1">
    <location>
        <position position="300"/>
    </location>
</feature>
<reference evidence="1" key="1">
    <citation type="journal article" date="2018" name="Genome Biol.">
        <title>SKESA: strategic k-mer extension for scrupulous assemblies.</title>
        <authorList>
            <person name="Souvorov A."/>
            <person name="Agarwala R."/>
            <person name="Lipman D.J."/>
        </authorList>
    </citation>
    <scope>NUCLEOTIDE SEQUENCE</scope>
    <source>
        <strain evidence="1">R404</strain>
    </source>
</reference>
<name>A0AAN5LFN5_KLEOX</name>
<dbReference type="AlphaFoldDB" id="A0AAN5LFN5"/>
<comment type="caution">
    <text evidence="1">The sequence shown here is derived from an EMBL/GenBank/DDBJ whole genome shotgun (WGS) entry which is preliminary data.</text>
</comment>
<evidence type="ECO:0000313" key="1">
    <source>
        <dbReference type="EMBL" id="HAT1685241.1"/>
    </source>
</evidence>
<evidence type="ECO:0000313" key="2">
    <source>
        <dbReference type="Proteomes" id="UP000856143"/>
    </source>
</evidence>
<organism evidence="1 2">
    <name type="scientific">Klebsiella oxytoca</name>
    <dbReference type="NCBI Taxonomy" id="571"/>
    <lineage>
        <taxon>Bacteria</taxon>
        <taxon>Pseudomonadati</taxon>
        <taxon>Pseudomonadota</taxon>
        <taxon>Gammaproteobacteria</taxon>
        <taxon>Enterobacterales</taxon>
        <taxon>Enterobacteriaceae</taxon>
        <taxon>Klebsiella/Raoultella group</taxon>
        <taxon>Klebsiella</taxon>
    </lineage>
</organism>
<protein>
    <submittedName>
        <fullName evidence="1">Uncharacterized protein</fullName>
    </submittedName>
</protein>
<sequence>MLPVYRVIENIRENSSQKTGALNVSVQESLEAYATIVTPEEVKSIKAGLEGLKAAHYSLSVLLNLERQFPVVNILSAYYRKYINGGIRPDNISAMLCRYLYEPRNNDIFCHSNIISSIVDYYYVRAIKPVSLNVSNKFLQCVDNVKDIVFNFNNKTIISEADLMNIAVILKKEATDKCLKPYPDLLMVIHSISKGKTDEAYETVKRISPEYLPPGYLTSAFLTLSIALRIKTERKSIKKGIFSADISAILENQGIYTDYIPVSQAYTEIHSDDSVVKSTRLSESILSDADNLTIMRSVRM</sequence>